<evidence type="ECO:0000313" key="3">
    <source>
        <dbReference type="Proteomes" id="UP000199652"/>
    </source>
</evidence>
<name>A0A1H3DZ14_EUBBA</name>
<feature type="transmembrane region" description="Helical" evidence="1">
    <location>
        <begin position="20"/>
        <end position="36"/>
    </location>
</feature>
<dbReference type="AlphaFoldDB" id="A0A1H3DZ14"/>
<evidence type="ECO:0000313" key="2">
    <source>
        <dbReference type="EMBL" id="SDX71683.1"/>
    </source>
</evidence>
<keyword evidence="3" id="KW-1185">Reference proteome</keyword>
<organism evidence="2 3">
    <name type="scientific">Eubacterium barkeri</name>
    <name type="common">Clostridium barkeri</name>
    <dbReference type="NCBI Taxonomy" id="1528"/>
    <lineage>
        <taxon>Bacteria</taxon>
        <taxon>Bacillati</taxon>
        <taxon>Bacillota</taxon>
        <taxon>Clostridia</taxon>
        <taxon>Eubacteriales</taxon>
        <taxon>Eubacteriaceae</taxon>
        <taxon>Eubacterium</taxon>
    </lineage>
</organism>
<dbReference type="EMBL" id="FNOU01000006">
    <property type="protein sequence ID" value="SDX71683.1"/>
    <property type="molecule type" value="Genomic_DNA"/>
</dbReference>
<dbReference type="STRING" id="1528.SAMN04488579_10629"/>
<sequence>MVVIPGIAPAMHQGFLESKTFIQARFLVWVGVFLLLHQ</sequence>
<dbReference type="Proteomes" id="UP000199652">
    <property type="component" value="Unassembled WGS sequence"/>
</dbReference>
<gene>
    <name evidence="2" type="ORF">SAMN04488579_10629</name>
</gene>
<accession>A0A1H3DZ14</accession>
<protein>
    <submittedName>
        <fullName evidence="2">Uncharacterized protein</fullName>
    </submittedName>
</protein>
<keyword evidence="1" id="KW-1133">Transmembrane helix</keyword>
<evidence type="ECO:0000256" key="1">
    <source>
        <dbReference type="SAM" id="Phobius"/>
    </source>
</evidence>
<proteinExistence type="predicted"/>
<reference evidence="3" key="1">
    <citation type="submission" date="2016-10" db="EMBL/GenBank/DDBJ databases">
        <authorList>
            <person name="Varghese N."/>
            <person name="Submissions S."/>
        </authorList>
    </citation>
    <scope>NUCLEOTIDE SEQUENCE [LARGE SCALE GENOMIC DNA]</scope>
    <source>
        <strain evidence="3">VPI 5359</strain>
    </source>
</reference>
<keyword evidence="1" id="KW-0472">Membrane</keyword>
<keyword evidence="1" id="KW-0812">Transmembrane</keyword>